<feature type="region of interest" description="Disordered" evidence="1">
    <location>
        <begin position="86"/>
        <end position="115"/>
    </location>
</feature>
<protein>
    <submittedName>
        <fullName evidence="2">Uncharacterized protein</fullName>
    </submittedName>
</protein>
<evidence type="ECO:0000256" key="1">
    <source>
        <dbReference type="SAM" id="MobiDB-lite"/>
    </source>
</evidence>
<accession>A0A167WX16</accession>
<dbReference type="Proteomes" id="UP000076532">
    <property type="component" value="Unassembled WGS sequence"/>
</dbReference>
<reference evidence="2 3" key="1">
    <citation type="journal article" date="2016" name="Mol. Biol. Evol.">
        <title>Comparative Genomics of Early-Diverging Mushroom-Forming Fungi Provides Insights into the Origins of Lignocellulose Decay Capabilities.</title>
        <authorList>
            <person name="Nagy L.G."/>
            <person name="Riley R."/>
            <person name="Tritt A."/>
            <person name="Adam C."/>
            <person name="Daum C."/>
            <person name="Floudas D."/>
            <person name="Sun H."/>
            <person name="Yadav J.S."/>
            <person name="Pangilinan J."/>
            <person name="Larsson K.H."/>
            <person name="Matsuura K."/>
            <person name="Barry K."/>
            <person name="Labutti K."/>
            <person name="Kuo R."/>
            <person name="Ohm R.A."/>
            <person name="Bhattacharya S.S."/>
            <person name="Shirouzu T."/>
            <person name="Yoshinaga Y."/>
            <person name="Martin F.M."/>
            <person name="Grigoriev I.V."/>
            <person name="Hibbett D.S."/>
        </authorList>
    </citation>
    <scope>NUCLEOTIDE SEQUENCE [LARGE SCALE GENOMIC DNA]</scope>
    <source>
        <strain evidence="2 3">CBS 109695</strain>
    </source>
</reference>
<evidence type="ECO:0000313" key="3">
    <source>
        <dbReference type="Proteomes" id="UP000076532"/>
    </source>
</evidence>
<gene>
    <name evidence="2" type="ORF">FIBSPDRAFT_966330</name>
</gene>
<dbReference type="EMBL" id="KV417781">
    <property type="protein sequence ID" value="KZP06580.1"/>
    <property type="molecule type" value="Genomic_DNA"/>
</dbReference>
<sequence length="115" mass="11872">MRAQHSPFPTTTRGGLVSPSAPVLCPLVHLVGGGVFANSEDLFALEGGIISTARAHSIGDDTPANFSGEHFELEAWHSTAGTPWATRAHSIGNGTPAAAPSTLSLKPKIPHPDLS</sequence>
<dbReference type="AlphaFoldDB" id="A0A167WX16"/>
<evidence type="ECO:0000313" key="2">
    <source>
        <dbReference type="EMBL" id="KZP06580.1"/>
    </source>
</evidence>
<name>A0A167WX16_9AGAM</name>
<proteinExistence type="predicted"/>
<organism evidence="2 3">
    <name type="scientific">Athelia psychrophila</name>
    <dbReference type="NCBI Taxonomy" id="1759441"/>
    <lineage>
        <taxon>Eukaryota</taxon>
        <taxon>Fungi</taxon>
        <taxon>Dikarya</taxon>
        <taxon>Basidiomycota</taxon>
        <taxon>Agaricomycotina</taxon>
        <taxon>Agaricomycetes</taxon>
        <taxon>Agaricomycetidae</taxon>
        <taxon>Atheliales</taxon>
        <taxon>Atheliaceae</taxon>
        <taxon>Athelia</taxon>
    </lineage>
</organism>
<keyword evidence="3" id="KW-1185">Reference proteome</keyword>